<sequence>MARKPVHADAELLLRLYEIRREPELRKARAWFLTKFEAKSWDEIGKKYLSHTDEDRWFRMSISYWEMVATMVQRGVLHDELFFEHTGEDVVTWERCKPWIAGARAAIRPTYLHNFEAVVAKHVAFRNRINAAAAKKQAKPTRAKKVARRAASTR</sequence>
<reference evidence="1" key="1">
    <citation type="submission" date="2020-07" db="EMBL/GenBank/DDBJ databases">
        <title>Huge and variable diversity of episymbiotic CPR bacteria and DPANN archaea in groundwater ecosystems.</title>
        <authorList>
            <person name="He C.Y."/>
            <person name="Keren R."/>
            <person name="Whittaker M."/>
            <person name="Farag I.F."/>
            <person name="Doudna J."/>
            <person name="Cate J.H.D."/>
            <person name="Banfield J.F."/>
        </authorList>
    </citation>
    <scope>NUCLEOTIDE SEQUENCE</scope>
    <source>
        <strain evidence="1">NC_groundwater_1813_Pr3_B-0.1um_71_17</strain>
    </source>
</reference>
<dbReference type="InterPro" id="IPR031876">
    <property type="entry name" value="DUF4760"/>
</dbReference>
<evidence type="ECO:0000313" key="1">
    <source>
        <dbReference type="EMBL" id="MBI5167892.1"/>
    </source>
</evidence>
<protein>
    <submittedName>
        <fullName evidence="1">Uncharacterized protein</fullName>
    </submittedName>
</protein>
<dbReference type="EMBL" id="JACRIW010000003">
    <property type="protein sequence ID" value="MBI5167892.1"/>
    <property type="molecule type" value="Genomic_DNA"/>
</dbReference>
<gene>
    <name evidence="1" type="ORF">HZA61_00245</name>
</gene>
<proteinExistence type="predicted"/>
<dbReference type="Proteomes" id="UP000696931">
    <property type="component" value="Unassembled WGS sequence"/>
</dbReference>
<accession>A0A933W706</accession>
<name>A0A933W706_UNCEI</name>
<organism evidence="1 2">
    <name type="scientific">Eiseniibacteriota bacterium</name>
    <dbReference type="NCBI Taxonomy" id="2212470"/>
    <lineage>
        <taxon>Bacteria</taxon>
        <taxon>Candidatus Eiseniibacteriota</taxon>
    </lineage>
</organism>
<dbReference type="AlphaFoldDB" id="A0A933W706"/>
<comment type="caution">
    <text evidence="1">The sequence shown here is derived from an EMBL/GenBank/DDBJ whole genome shotgun (WGS) entry which is preliminary data.</text>
</comment>
<dbReference type="Pfam" id="PF15956">
    <property type="entry name" value="DUF4760"/>
    <property type="match status" value="1"/>
</dbReference>
<evidence type="ECO:0000313" key="2">
    <source>
        <dbReference type="Proteomes" id="UP000696931"/>
    </source>
</evidence>